<dbReference type="EMBL" id="LAZR01029403">
    <property type="protein sequence ID" value="KKL59685.1"/>
    <property type="molecule type" value="Genomic_DNA"/>
</dbReference>
<dbReference type="InterPro" id="IPR029063">
    <property type="entry name" value="SAM-dependent_MTases_sf"/>
</dbReference>
<accession>A0A0F9FQS7</accession>
<comment type="caution">
    <text evidence="1">The sequence shown here is derived from an EMBL/GenBank/DDBJ whole genome shotgun (WGS) entry which is preliminary data.</text>
</comment>
<organism evidence="1">
    <name type="scientific">marine sediment metagenome</name>
    <dbReference type="NCBI Taxonomy" id="412755"/>
    <lineage>
        <taxon>unclassified sequences</taxon>
        <taxon>metagenomes</taxon>
        <taxon>ecological metagenomes</taxon>
    </lineage>
</organism>
<evidence type="ECO:0000313" key="1">
    <source>
        <dbReference type="EMBL" id="KKL59685.1"/>
    </source>
</evidence>
<protein>
    <submittedName>
        <fullName evidence="1">Uncharacterized protein</fullName>
    </submittedName>
</protein>
<proteinExistence type="predicted"/>
<dbReference type="SUPFAM" id="SSF53335">
    <property type="entry name" value="S-adenosyl-L-methionine-dependent methyltransferases"/>
    <property type="match status" value="1"/>
</dbReference>
<reference evidence="1" key="1">
    <citation type="journal article" date="2015" name="Nature">
        <title>Complex archaea that bridge the gap between prokaryotes and eukaryotes.</title>
        <authorList>
            <person name="Spang A."/>
            <person name="Saw J.H."/>
            <person name="Jorgensen S.L."/>
            <person name="Zaremba-Niedzwiedzka K."/>
            <person name="Martijn J."/>
            <person name="Lind A.E."/>
            <person name="van Eijk R."/>
            <person name="Schleper C."/>
            <person name="Guy L."/>
            <person name="Ettema T.J."/>
        </authorList>
    </citation>
    <scope>NUCLEOTIDE SEQUENCE</scope>
</reference>
<sequence length="232" mass="25071">MTKAYTPREYWDARLRAHWDLSGVGRGDYGVAYNRWIYRAQDRAVRRAFHHCSVDVSGKRVLDVGSGTGYWLGDDGGTPKFSIGNSAGNKLTWDGSTLAITGGFDIQNTSGSFNPTWNSGTWSPDTDPSGTIHYLDLGKIVFMWATAGISKTSASTDLIINNVPAAIRPVGNQNAFITDCQDNGVQTSCQATVYSSGLMSFDIITAGHAYNSVGWTASGTKGLGVWSLMYTK</sequence>
<dbReference type="AlphaFoldDB" id="A0A0F9FQS7"/>
<name>A0A0F9FQS7_9ZZZZ</name>
<gene>
    <name evidence="1" type="ORF">LCGC14_2212870</name>
</gene>